<dbReference type="GO" id="GO:0000177">
    <property type="term" value="C:cytoplasmic exosome (RNase complex)"/>
    <property type="evidence" value="ECO:0007669"/>
    <property type="project" value="TreeGrafter"/>
</dbReference>
<keyword evidence="9" id="KW-0539">Nucleus</keyword>
<dbReference type="SUPFAM" id="SSF54791">
    <property type="entry name" value="Eukaryotic type KH-domain (KH-domain type I)"/>
    <property type="match status" value="1"/>
</dbReference>
<evidence type="ECO:0000256" key="10">
    <source>
        <dbReference type="ARBA" id="ARBA00032383"/>
    </source>
</evidence>
<dbReference type="SUPFAM" id="SSF110324">
    <property type="entry name" value="Ribosomal L27 protein-like"/>
    <property type="match status" value="1"/>
</dbReference>
<evidence type="ECO:0000256" key="14">
    <source>
        <dbReference type="SAM" id="MobiDB-lite"/>
    </source>
</evidence>
<proteinExistence type="inferred from homology"/>
<evidence type="ECO:0000256" key="13">
    <source>
        <dbReference type="ARBA" id="ARBA00083627"/>
    </source>
</evidence>
<comment type="subcellular location">
    <subcellularLocation>
        <location evidence="1">Cytoplasm</location>
    </subcellularLocation>
    <subcellularLocation>
        <location evidence="2">Nucleus</location>
        <location evidence="2">Nucleolus</location>
    </subcellularLocation>
</comment>
<dbReference type="FunFam" id="2.40.50.100:FF:000022">
    <property type="entry name" value="Exosome complex component RRP4"/>
    <property type="match status" value="1"/>
</dbReference>
<dbReference type="SUPFAM" id="SSF50249">
    <property type="entry name" value="Nucleic acid-binding proteins"/>
    <property type="match status" value="1"/>
</dbReference>
<dbReference type="Pfam" id="PF15985">
    <property type="entry name" value="KH_6"/>
    <property type="match status" value="1"/>
</dbReference>
<reference evidence="17" key="1">
    <citation type="submission" date="2019-10" db="EMBL/GenBank/DDBJ databases">
        <title>Corvus moneduloides (New Caledonian crow) genome, bCorMon1, primary haplotype.</title>
        <authorList>
            <person name="Rutz C."/>
            <person name="Fungtammasan C."/>
            <person name="Mountcastle J."/>
            <person name="Formenti G."/>
            <person name="Chow W."/>
            <person name="Howe K."/>
            <person name="Steele M.P."/>
            <person name="Fernandes J."/>
            <person name="Gilbert M.T.P."/>
            <person name="Fedrigo O."/>
            <person name="Jarvis E.D."/>
            <person name="Gemmell N."/>
        </authorList>
    </citation>
    <scope>NUCLEOTIDE SEQUENCE [LARGE SCALE GENOMIC DNA]</scope>
</reference>
<accession>A0A8U7NP80</accession>
<dbReference type="OMA" id="GVNGFIW"/>
<evidence type="ECO:0000256" key="4">
    <source>
        <dbReference type="ARBA" id="ARBA00022490"/>
    </source>
</evidence>
<keyword evidence="4" id="KW-0963">Cytoplasm</keyword>
<dbReference type="InterPro" id="IPR025721">
    <property type="entry name" value="Exosome_cplx_N_dom"/>
</dbReference>
<feature type="compositionally biased region" description="Low complexity" evidence="14">
    <location>
        <begin position="40"/>
        <end position="52"/>
    </location>
</feature>
<dbReference type="GO" id="GO:0071038">
    <property type="term" value="P:TRAMP-dependent tRNA surveillance pathway"/>
    <property type="evidence" value="ECO:0007669"/>
    <property type="project" value="TreeGrafter"/>
</dbReference>
<evidence type="ECO:0000313" key="16">
    <source>
        <dbReference type="Ensembl" id="ENSCMUP00000030726.1"/>
    </source>
</evidence>
<dbReference type="GO" id="GO:0005730">
    <property type="term" value="C:nucleolus"/>
    <property type="evidence" value="ECO:0007669"/>
    <property type="project" value="UniProtKB-SubCell"/>
</dbReference>
<evidence type="ECO:0000256" key="5">
    <source>
        <dbReference type="ARBA" id="ARBA00022552"/>
    </source>
</evidence>
<keyword evidence="5" id="KW-0698">rRNA processing</keyword>
<organism evidence="16 17">
    <name type="scientific">Corvus moneduloides</name>
    <name type="common">New Caledonian crow</name>
    <dbReference type="NCBI Taxonomy" id="1196302"/>
    <lineage>
        <taxon>Eukaryota</taxon>
        <taxon>Metazoa</taxon>
        <taxon>Chordata</taxon>
        <taxon>Craniata</taxon>
        <taxon>Vertebrata</taxon>
        <taxon>Euteleostomi</taxon>
        <taxon>Archelosauria</taxon>
        <taxon>Archosauria</taxon>
        <taxon>Dinosauria</taxon>
        <taxon>Saurischia</taxon>
        <taxon>Theropoda</taxon>
        <taxon>Coelurosauria</taxon>
        <taxon>Aves</taxon>
        <taxon>Neognathae</taxon>
        <taxon>Neoaves</taxon>
        <taxon>Telluraves</taxon>
        <taxon>Australaves</taxon>
        <taxon>Passeriformes</taxon>
        <taxon>Corvoidea</taxon>
        <taxon>Corvidae</taxon>
        <taxon>Corvus</taxon>
    </lineage>
</organism>
<dbReference type="InterPro" id="IPR003029">
    <property type="entry name" value="S1_domain"/>
</dbReference>
<dbReference type="Gene3D" id="2.40.50.100">
    <property type="match status" value="1"/>
</dbReference>
<dbReference type="GO" id="GO:0071034">
    <property type="term" value="P:CUT catabolic process"/>
    <property type="evidence" value="ECO:0007669"/>
    <property type="project" value="TreeGrafter"/>
</dbReference>
<dbReference type="AlphaFoldDB" id="A0A8U7NP80"/>
<dbReference type="GO" id="GO:0071051">
    <property type="term" value="P:poly(A)-dependent snoRNA 3'-end processing"/>
    <property type="evidence" value="ECO:0007669"/>
    <property type="project" value="TreeGrafter"/>
</dbReference>
<dbReference type="GO" id="GO:0000467">
    <property type="term" value="P:exonucleolytic trimming to generate mature 3'-end of 5.8S rRNA from tricistronic rRNA transcript (SSU-rRNA, 5.8S rRNA, LSU-rRNA)"/>
    <property type="evidence" value="ECO:0007669"/>
    <property type="project" value="TreeGrafter"/>
</dbReference>
<comment type="similarity">
    <text evidence="3">Belongs to the RRP4 family.</text>
</comment>
<name>A0A8U7NP80_CORMO</name>
<keyword evidence="7" id="KW-0271">Exosome</keyword>
<evidence type="ECO:0000256" key="2">
    <source>
        <dbReference type="ARBA" id="ARBA00004604"/>
    </source>
</evidence>
<keyword evidence="8" id="KW-0694">RNA-binding</keyword>
<evidence type="ECO:0000256" key="9">
    <source>
        <dbReference type="ARBA" id="ARBA00023242"/>
    </source>
</evidence>
<dbReference type="Gene3D" id="2.40.50.140">
    <property type="entry name" value="Nucleic acid-binding proteins"/>
    <property type="match status" value="1"/>
</dbReference>
<reference evidence="16" key="3">
    <citation type="submission" date="2025-09" db="UniProtKB">
        <authorList>
            <consortium name="Ensembl"/>
        </authorList>
    </citation>
    <scope>IDENTIFICATION</scope>
</reference>
<gene>
    <name evidence="16" type="primary">EXOSC2</name>
</gene>
<dbReference type="InterPro" id="IPR012340">
    <property type="entry name" value="NA-bd_OB-fold"/>
</dbReference>
<evidence type="ECO:0000256" key="12">
    <source>
        <dbReference type="ARBA" id="ARBA00071123"/>
    </source>
</evidence>
<feature type="region of interest" description="Disordered" evidence="14">
    <location>
        <begin position="1"/>
        <end position="52"/>
    </location>
</feature>
<evidence type="ECO:0000313" key="17">
    <source>
        <dbReference type="Proteomes" id="UP000694553"/>
    </source>
</evidence>
<dbReference type="PROSITE" id="PS50126">
    <property type="entry name" value="S1"/>
    <property type="match status" value="1"/>
</dbReference>
<dbReference type="Pfam" id="PF21266">
    <property type="entry name" value="S1_RRP4"/>
    <property type="match status" value="1"/>
</dbReference>
<dbReference type="InterPro" id="IPR048565">
    <property type="entry name" value="S1_RRP4"/>
</dbReference>
<comment type="subunit">
    <text evidence="11">Component of the RNA exosome core complex (Exo-9), composed of EXOSC1, EXOSC2, EXOSC3, EXOSC4, EXOSC5, EXOSC6, EXOSC7, EXOSC8 and EXOSC9; within the complex interacts with EXOSC4 and EXOSC7. The catalytically inactive RNA exosome core complex (Exo-9) associates with the catalytic subunit EXOSC10/RRP6. Exo-9 may associate with DIS3 to form the nucleolar exosome complex, or DIS3L to form the cytoplasmic exosome complex. Exo-9 is formed by a hexameric base ring consisting of the heterodimers EXOSC4-EXOSC9, EXOSC5-EXOSC8 and EXOSC6-EXOSC7, and a cap ring consisting of EXOSC1, EXOSC2 and EXOSC3. The RNA exosome complex associates with cofactors C1D/RRP47, MPHOSPH6/MPP6 and MTREX/MTR4. Interacts with GTPBP1. Interacts with ZFP36L1 (via N-terminus).</text>
</comment>
<dbReference type="GO" id="GO:0071035">
    <property type="term" value="P:nuclear polyadenylation-dependent rRNA catabolic process"/>
    <property type="evidence" value="ECO:0007669"/>
    <property type="project" value="TreeGrafter"/>
</dbReference>
<dbReference type="GO" id="GO:0000176">
    <property type="term" value="C:nuclear exosome (RNase complex)"/>
    <property type="evidence" value="ECO:0007669"/>
    <property type="project" value="TreeGrafter"/>
</dbReference>
<evidence type="ECO:0000256" key="1">
    <source>
        <dbReference type="ARBA" id="ARBA00004496"/>
    </source>
</evidence>
<dbReference type="PANTHER" id="PTHR21321:SF4">
    <property type="entry name" value="EXOSOME COMPLEX COMPONENT RRP4"/>
    <property type="match status" value="1"/>
</dbReference>
<evidence type="ECO:0000259" key="15">
    <source>
        <dbReference type="PROSITE" id="PS50126"/>
    </source>
</evidence>
<dbReference type="CDD" id="cd22525">
    <property type="entry name" value="KH-I_Rrp4_eukar"/>
    <property type="match status" value="1"/>
</dbReference>
<sequence length="356" mass="39001">MAEASLGPNGAKPASPLPARNKHGCPVTAPRCPHSRWRRPSPQARSRQQPSWLAEGACGGAKMAAVTMRLPALRAPVDSGAPRGGEKHLVAPGDTITTDTGYMRGHGTYVEDDKLIASVAGVVERVNKLVCVRALKARYNGEIGDIVVGRITEVQQKRWKVETNSRLDSVLLLSSINLPGGELRRKSAEDELAMRDYLQEGDLISAEVQSIFSDGAVSLHTRSLKYGKLAQGVLVQVSPSLVKRQKTHFHDLPCGASVILGNNGFIWIYPTPEQKDDEAGGYTTNLEPVPLSDREVISRLRNCIMALVTHKMMLFDTSILYCYEASLPHQIKDILKPEVTEEIVLEARQRLLDLEG</sequence>
<dbReference type="InterPro" id="IPR004088">
    <property type="entry name" value="KH_dom_type_1"/>
</dbReference>
<keyword evidence="6" id="KW-0597">Phosphoprotein</keyword>
<dbReference type="InterPro" id="IPR026699">
    <property type="entry name" value="Exosome_RNA_bind1/RRP40/RRP4"/>
</dbReference>
<evidence type="ECO:0000256" key="3">
    <source>
        <dbReference type="ARBA" id="ARBA00009155"/>
    </source>
</evidence>
<evidence type="ECO:0000256" key="6">
    <source>
        <dbReference type="ARBA" id="ARBA00022553"/>
    </source>
</evidence>
<dbReference type="Proteomes" id="UP000694553">
    <property type="component" value="Unassembled WGS sequence"/>
</dbReference>
<protein>
    <recommendedName>
        <fullName evidence="12">Exosome complex component RRP4</fullName>
    </recommendedName>
    <alternativeName>
        <fullName evidence="13">Exosome component 2</fullName>
    </alternativeName>
    <alternativeName>
        <fullName evidence="10">Ribosomal RNA-processing protein 4</fullName>
    </alternativeName>
</protein>
<evidence type="ECO:0000256" key="11">
    <source>
        <dbReference type="ARBA" id="ARBA00063049"/>
    </source>
</evidence>
<feature type="domain" description="S1 motif" evidence="15">
    <location>
        <begin position="144"/>
        <end position="222"/>
    </location>
</feature>
<dbReference type="Pfam" id="PF14382">
    <property type="entry name" value="ECR1_N"/>
    <property type="match status" value="1"/>
</dbReference>
<evidence type="ECO:0000256" key="7">
    <source>
        <dbReference type="ARBA" id="ARBA00022835"/>
    </source>
</evidence>
<dbReference type="Ensembl" id="ENSCMUT00000034683.1">
    <property type="protein sequence ID" value="ENSCMUP00000030726.1"/>
    <property type="gene ID" value="ENSCMUG00000019602.1"/>
</dbReference>
<dbReference type="FunFam" id="2.40.50.140:FF:000038">
    <property type="entry name" value="Exosome complex component RRP4"/>
    <property type="match status" value="1"/>
</dbReference>
<keyword evidence="17" id="KW-1185">Reference proteome</keyword>
<feature type="region of interest" description="Disordered" evidence="14">
    <location>
        <begin position="77"/>
        <end position="96"/>
    </location>
</feature>
<dbReference type="GO" id="GO:0003723">
    <property type="term" value="F:RNA binding"/>
    <property type="evidence" value="ECO:0007669"/>
    <property type="project" value="UniProtKB-KW"/>
</dbReference>
<dbReference type="GO" id="GO:0034475">
    <property type="term" value="P:U4 snRNA 3'-end processing"/>
    <property type="evidence" value="ECO:0007669"/>
    <property type="project" value="TreeGrafter"/>
</dbReference>
<reference evidence="16" key="2">
    <citation type="submission" date="2025-08" db="UniProtKB">
        <authorList>
            <consortium name="Ensembl"/>
        </authorList>
    </citation>
    <scope>IDENTIFICATION</scope>
</reference>
<evidence type="ECO:0000256" key="8">
    <source>
        <dbReference type="ARBA" id="ARBA00022884"/>
    </source>
</evidence>
<dbReference type="InterPro" id="IPR036612">
    <property type="entry name" value="KH_dom_type_1_sf"/>
</dbReference>
<dbReference type="CDD" id="cd05789">
    <property type="entry name" value="S1_Rrp4"/>
    <property type="match status" value="1"/>
</dbReference>
<dbReference type="PANTHER" id="PTHR21321">
    <property type="entry name" value="PNAS-3 RELATED"/>
    <property type="match status" value="1"/>
</dbReference>